<organism evidence="1 2">
    <name type="scientific">Exocentrus adspersus</name>
    <dbReference type="NCBI Taxonomy" id="1586481"/>
    <lineage>
        <taxon>Eukaryota</taxon>
        <taxon>Metazoa</taxon>
        <taxon>Ecdysozoa</taxon>
        <taxon>Arthropoda</taxon>
        <taxon>Hexapoda</taxon>
        <taxon>Insecta</taxon>
        <taxon>Pterygota</taxon>
        <taxon>Neoptera</taxon>
        <taxon>Endopterygota</taxon>
        <taxon>Coleoptera</taxon>
        <taxon>Polyphaga</taxon>
        <taxon>Cucujiformia</taxon>
        <taxon>Chrysomeloidea</taxon>
        <taxon>Cerambycidae</taxon>
        <taxon>Lamiinae</taxon>
        <taxon>Acanthocinini</taxon>
        <taxon>Exocentrus</taxon>
    </lineage>
</organism>
<reference evidence="1 2" key="1">
    <citation type="journal article" date="2023" name="Insect Mol. Biol.">
        <title>Genome sequencing provides insights into the evolution of gene families encoding plant cell wall-degrading enzymes in longhorned beetles.</title>
        <authorList>
            <person name="Shin N.R."/>
            <person name="Okamura Y."/>
            <person name="Kirsch R."/>
            <person name="Pauchet Y."/>
        </authorList>
    </citation>
    <scope>NUCLEOTIDE SEQUENCE [LARGE SCALE GENOMIC DNA]</scope>
    <source>
        <strain evidence="1">EAD_L_NR</strain>
    </source>
</reference>
<evidence type="ECO:0000313" key="1">
    <source>
        <dbReference type="EMBL" id="KAJ8916660.1"/>
    </source>
</evidence>
<dbReference type="PANTHER" id="PTHR21398:SF4">
    <property type="entry name" value="AGAP002980-PA"/>
    <property type="match status" value="1"/>
</dbReference>
<dbReference type="PANTHER" id="PTHR21398">
    <property type="entry name" value="AGAP007094-PA"/>
    <property type="match status" value="1"/>
</dbReference>
<protein>
    <submittedName>
        <fullName evidence="1">Uncharacterized protein</fullName>
    </submittedName>
</protein>
<accession>A0AAV8VRG9</accession>
<dbReference type="SMART" id="SM00718">
    <property type="entry name" value="DM4_12"/>
    <property type="match status" value="1"/>
</dbReference>
<gene>
    <name evidence="1" type="ORF">NQ315_000305</name>
</gene>
<dbReference type="AlphaFoldDB" id="A0AAV8VRG9"/>
<proteinExistence type="predicted"/>
<dbReference type="Proteomes" id="UP001159042">
    <property type="component" value="Unassembled WGS sequence"/>
</dbReference>
<sequence>MSKYLFVSLCYLCLSTGNHHVSRRALLFPRSTFLQFTYGLSVPLVLPRRSINISLCAQNNYNLPYNASLLQPKIIPARKQTGFLTIRRRMFYKYAVRYLDSFGLEGEECLLRSICEIAETPMHIKDENTLLEKLVHFVFTPSLEMYSATVNLTKADSMSFVDKLLMAERIGKDGGRCSEEYSECLVSLVDIFSAKYII</sequence>
<dbReference type="Pfam" id="PF07841">
    <property type="entry name" value="DM4_12"/>
    <property type="match status" value="1"/>
</dbReference>
<dbReference type="InterPro" id="IPR006631">
    <property type="entry name" value="DM4_12"/>
</dbReference>
<evidence type="ECO:0000313" key="2">
    <source>
        <dbReference type="Proteomes" id="UP001159042"/>
    </source>
</evidence>
<name>A0AAV8VRG9_9CUCU</name>
<keyword evidence="2" id="KW-1185">Reference proteome</keyword>
<dbReference type="EMBL" id="JANEYG010000041">
    <property type="protein sequence ID" value="KAJ8916660.1"/>
    <property type="molecule type" value="Genomic_DNA"/>
</dbReference>
<comment type="caution">
    <text evidence="1">The sequence shown here is derived from an EMBL/GenBank/DDBJ whole genome shotgun (WGS) entry which is preliminary data.</text>
</comment>